<sequence>MRATRLTRLPGDGERLLGAATVPDHLRWGAAGRKHAWMSPLMSGSAEAVRCPPPSSSIYACLLRKRRSHPTPHTHPIRQKREAELAFLPTRAASLDAFRSWTQEGINTGPPLGYQSPTNAVGALAVFAVAEFAFFRGTSPPNKFCSSSTQCYFFVYLCARQLTVTYVTIFHAALLSTYRFGFLSAVWNQLGCRAPDKMPYCCVPRCKSSSKQRTPGISFHEIPSDPELRAKWLKVISRDDWTPNTTSCYSTVCSRDFGSSDFKESCKIRKLKKDAVPSIFEEYPAYLQPPKNRERSDASVRKREAAAPVNTPPPKRRAVESPTGVSFASSQ</sequence>
<organism evidence="1 2">
    <name type="scientific">Dermacentor silvarum</name>
    <name type="common">Tick</name>
    <dbReference type="NCBI Taxonomy" id="543639"/>
    <lineage>
        <taxon>Eukaryota</taxon>
        <taxon>Metazoa</taxon>
        <taxon>Ecdysozoa</taxon>
        <taxon>Arthropoda</taxon>
        <taxon>Chelicerata</taxon>
        <taxon>Arachnida</taxon>
        <taxon>Acari</taxon>
        <taxon>Parasitiformes</taxon>
        <taxon>Ixodida</taxon>
        <taxon>Ixodoidea</taxon>
        <taxon>Ixodidae</taxon>
        <taxon>Rhipicephalinae</taxon>
        <taxon>Dermacentor</taxon>
    </lineage>
</organism>
<dbReference type="EMBL" id="CM023476">
    <property type="protein sequence ID" value="KAH7941530.1"/>
    <property type="molecule type" value="Genomic_DNA"/>
</dbReference>
<gene>
    <name evidence="1" type="ORF">HPB49_014676</name>
</gene>
<keyword evidence="2" id="KW-1185">Reference proteome</keyword>
<evidence type="ECO:0000313" key="1">
    <source>
        <dbReference type="EMBL" id="KAH7941530.1"/>
    </source>
</evidence>
<reference evidence="1" key="1">
    <citation type="submission" date="2020-05" db="EMBL/GenBank/DDBJ databases">
        <title>Large-scale comparative analyses of tick genomes elucidate their genetic diversity and vector capacities.</title>
        <authorList>
            <person name="Jia N."/>
            <person name="Wang J."/>
            <person name="Shi W."/>
            <person name="Du L."/>
            <person name="Sun Y."/>
            <person name="Zhan W."/>
            <person name="Jiang J."/>
            <person name="Wang Q."/>
            <person name="Zhang B."/>
            <person name="Ji P."/>
            <person name="Sakyi L.B."/>
            <person name="Cui X."/>
            <person name="Yuan T."/>
            <person name="Jiang B."/>
            <person name="Yang W."/>
            <person name="Lam T.T.-Y."/>
            <person name="Chang Q."/>
            <person name="Ding S."/>
            <person name="Wang X."/>
            <person name="Zhu J."/>
            <person name="Ruan X."/>
            <person name="Zhao L."/>
            <person name="Wei J."/>
            <person name="Que T."/>
            <person name="Du C."/>
            <person name="Cheng J."/>
            <person name="Dai P."/>
            <person name="Han X."/>
            <person name="Huang E."/>
            <person name="Gao Y."/>
            <person name="Liu J."/>
            <person name="Shao H."/>
            <person name="Ye R."/>
            <person name="Li L."/>
            <person name="Wei W."/>
            <person name="Wang X."/>
            <person name="Wang C."/>
            <person name="Yang T."/>
            <person name="Huo Q."/>
            <person name="Li W."/>
            <person name="Guo W."/>
            <person name="Chen H."/>
            <person name="Zhou L."/>
            <person name="Ni X."/>
            <person name="Tian J."/>
            <person name="Zhou Y."/>
            <person name="Sheng Y."/>
            <person name="Liu T."/>
            <person name="Pan Y."/>
            <person name="Xia L."/>
            <person name="Li J."/>
            <person name="Zhao F."/>
            <person name="Cao W."/>
        </authorList>
    </citation>
    <scope>NUCLEOTIDE SEQUENCE</scope>
    <source>
        <strain evidence="1">Dsil-2018</strain>
    </source>
</reference>
<protein>
    <submittedName>
        <fullName evidence="1">Uncharacterized protein</fullName>
    </submittedName>
</protein>
<comment type="caution">
    <text evidence="1">The sequence shown here is derived from an EMBL/GenBank/DDBJ whole genome shotgun (WGS) entry which is preliminary data.</text>
</comment>
<name>A0ACB8CFG8_DERSI</name>
<accession>A0ACB8CFG8</accession>
<evidence type="ECO:0000313" key="2">
    <source>
        <dbReference type="Proteomes" id="UP000821865"/>
    </source>
</evidence>
<dbReference type="Proteomes" id="UP000821865">
    <property type="component" value="Chromosome 7"/>
</dbReference>
<proteinExistence type="predicted"/>